<feature type="transmembrane region" description="Helical" evidence="1">
    <location>
        <begin position="414"/>
        <end position="445"/>
    </location>
</feature>
<feature type="transmembrane region" description="Helical" evidence="1">
    <location>
        <begin position="465"/>
        <end position="488"/>
    </location>
</feature>
<evidence type="ECO:0000313" key="3">
    <source>
        <dbReference type="Proteomes" id="UP000627838"/>
    </source>
</evidence>
<dbReference type="Proteomes" id="UP000627838">
    <property type="component" value="Unassembled WGS sequence"/>
</dbReference>
<feature type="transmembrane region" description="Helical" evidence="1">
    <location>
        <begin position="303"/>
        <end position="324"/>
    </location>
</feature>
<gene>
    <name evidence="2" type="ORF">H4W34_003787</name>
</gene>
<evidence type="ECO:0000256" key="1">
    <source>
        <dbReference type="SAM" id="Phobius"/>
    </source>
</evidence>
<proteinExistence type="predicted"/>
<feature type="transmembrane region" description="Helical" evidence="1">
    <location>
        <begin position="356"/>
        <end position="378"/>
    </location>
</feature>
<accession>A0ABR9JU74</accession>
<name>A0ABR9JU74_9ACTN</name>
<keyword evidence="3" id="KW-1185">Reference proteome</keyword>
<protein>
    <submittedName>
        <fullName evidence="2">Uncharacterized protein</fullName>
    </submittedName>
</protein>
<keyword evidence="1" id="KW-1133">Transmembrane helix</keyword>
<dbReference type="RefSeq" id="WP_192760410.1">
    <property type="nucleotide sequence ID" value="NZ_JADBDZ010000001.1"/>
</dbReference>
<organism evidence="2 3">
    <name type="scientific">Actinomadura algeriensis</name>
    <dbReference type="NCBI Taxonomy" id="1679523"/>
    <lineage>
        <taxon>Bacteria</taxon>
        <taxon>Bacillati</taxon>
        <taxon>Actinomycetota</taxon>
        <taxon>Actinomycetes</taxon>
        <taxon>Streptosporangiales</taxon>
        <taxon>Thermomonosporaceae</taxon>
        <taxon>Actinomadura</taxon>
    </lineage>
</organism>
<keyword evidence="1" id="KW-0472">Membrane</keyword>
<evidence type="ECO:0000313" key="2">
    <source>
        <dbReference type="EMBL" id="MBE1533954.1"/>
    </source>
</evidence>
<feature type="transmembrane region" description="Helical" evidence="1">
    <location>
        <begin position="384"/>
        <end position="402"/>
    </location>
</feature>
<keyword evidence="1" id="KW-0812">Transmembrane</keyword>
<comment type="caution">
    <text evidence="2">The sequence shown here is derived from an EMBL/GenBank/DDBJ whole genome shotgun (WGS) entry which is preliminary data.</text>
</comment>
<sequence>MTAADSLELAERLSGGVLAAARANRSPEAPGTDERVLDRLVTTCRAPDAVDLLGLPDRAASLPAFLRETRSAPPTPAEIAGVIDRLTGLLARDRPLLLAVLFSPGSLLKRLPEIAGEDGWSELCWVLLCWLSEAAWDCVSAPTREADRRHFLPLAARLRFLVLSEPMRHRADMNSPWLEHYAPELANHYDVYAAAFGEDTWFDLLGRCREARWNWQAQLDAHQSAPLLAQAGASEIERELGLLAFRTGRAGRPLVLSPKPLDEPDGVGADDRAVIAEITDRHLLPRFQLGRVLALASAAPLRWSLALTVLPLAPAAAAVTLAILGRFTAAAQTALGCYALIGLVTVVGGARMSAPWLLRVPAASGVGLVVLLALHPTWWNVPKGGWGTPLALLALSFGYLVIEVRNHGVAAGRAIARASVVTVIGALHAFLVSLIGLVVIAPAYAERPDNGPRIADWFASAPHSTSWQLLTLAAALCLAVGVFSQILWEDRPITASLAHTNWRSGS</sequence>
<dbReference type="EMBL" id="JADBDZ010000001">
    <property type="protein sequence ID" value="MBE1533954.1"/>
    <property type="molecule type" value="Genomic_DNA"/>
</dbReference>
<reference evidence="2 3" key="1">
    <citation type="submission" date="2020-10" db="EMBL/GenBank/DDBJ databases">
        <title>Sequencing the genomes of 1000 actinobacteria strains.</title>
        <authorList>
            <person name="Klenk H.-P."/>
        </authorList>
    </citation>
    <scope>NUCLEOTIDE SEQUENCE [LARGE SCALE GENOMIC DNA]</scope>
    <source>
        <strain evidence="2 3">DSM 46744</strain>
    </source>
</reference>
<feature type="transmembrane region" description="Helical" evidence="1">
    <location>
        <begin position="330"/>
        <end position="349"/>
    </location>
</feature>